<reference evidence="2 3" key="1">
    <citation type="journal article" date="2008" name="Nature">
        <title>The genome of the model beetle and pest Tribolium castaneum.</title>
        <authorList>
            <consortium name="Tribolium Genome Sequencing Consortium"/>
            <person name="Richards S."/>
            <person name="Gibbs R.A."/>
            <person name="Weinstock G.M."/>
            <person name="Brown S.J."/>
            <person name="Denell R."/>
            <person name="Beeman R.W."/>
            <person name="Gibbs R."/>
            <person name="Beeman R.W."/>
            <person name="Brown S.J."/>
            <person name="Bucher G."/>
            <person name="Friedrich M."/>
            <person name="Grimmelikhuijzen C.J."/>
            <person name="Klingler M."/>
            <person name="Lorenzen M."/>
            <person name="Richards S."/>
            <person name="Roth S."/>
            <person name="Schroder R."/>
            <person name="Tautz D."/>
            <person name="Zdobnov E.M."/>
            <person name="Muzny D."/>
            <person name="Gibbs R.A."/>
            <person name="Weinstock G.M."/>
            <person name="Attaway T."/>
            <person name="Bell S."/>
            <person name="Buhay C.J."/>
            <person name="Chandrabose M.N."/>
            <person name="Chavez D."/>
            <person name="Clerk-Blankenburg K.P."/>
            <person name="Cree A."/>
            <person name="Dao M."/>
            <person name="Davis C."/>
            <person name="Chacko J."/>
            <person name="Dinh H."/>
            <person name="Dugan-Rocha S."/>
            <person name="Fowler G."/>
            <person name="Garner T.T."/>
            <person name="Garnes J."/>
            <person name="Gnirke A."/>
            <person name="Hawes A."/>
            <person name="Hernandez J."/>
            <person name="Hines S."/>
            <person name="Holder M."/>
            <person name="Hume J."/>
            <person name="Jhangiani S.N."/>
            <person name="Joshi V."/>
            <person name="Khan Z.M."/>
            <person name="Jackson L."/>
            <person name="Kovar C."/>
            <person name="Kowis A."/>
            <person name="Lee S."/>
            <person name="Lewis L.R."/>
            <person name="Margolis J."/>
            <person name="Morgan M."/>
            <person name="Nazareth L.V."/>
            <person name="Nguyen N."/>
            <person name="Okwuonu G."/>
            <person name="Parker D."/>
            <person name="Richards S."/>
            <person name="Ruiz S.J."/>
            <person name="Santibanez J."/>
            <person name="Savard J."/>
            <person name="Scherer S.E."/>
            <person name="Schneider B."/>
            <person name="Sodergren E."/>
            <person name="Tautz D."/>
            <person name="Vattahil S."/>
            <person name="Villasana D."/>
            <person name="White C.S."/>
            <person name="Wright R."/>
            <person name="Park Y."/>
            <person name="Beeman R.W."/>
            <person name="Lord J."/>
            <person name="Oppert B."/>
            <person name="Lorenzen M."/>
            <person name="Brown S."/>
            <person name="Wang L."/>
            <person name="Savard J."/>
            <person name="Tautz D."/>
            <person name="Richards S."/>
            <person name="Weinstock G."/>
            <person name="Gibbs R.A."/>
            <person name="Liu Y."/>
            <person name="Worley K."/>
            <person name="Weinstock G."/>
            <person name="Elsik C.G."/>
            <person name="Reese J.T."/>
            <person name="Elhaik E."/>
            <person name="Landan G."/>
            <person name="Graur D."/>
            <person name="Arensburger P."/>
            <person name="Atkinson P."/>
            <person name="Beeman R.W."/>
            <person name="Beidler J."/>
            <person name="Brown S.J."/>
            <person name="Demuth J.P."/>
            <person name="Drury D.W."/>
            <person name="Du Y.Z."/>
            <person name="Fujiwara H."/>
            <person name="Lorenzen M."/>
            <person name="Maselli V."/>
            <person name="Osanai M."/>
            <person name="Park Y."/>
            <person name="Robertson H.M."/>
            <person name="Tu Z."/>
            <person name="Wang J.J."/>
            <person name="Wang S."/>
            <person name="Richards S."/>
            <person name="Song H."/>
            <person name="Zhang L."/>
            <person name="Sodergren E."/>
            <person name="Werner D."/>
            <person name="Stanke M."/>
            <person name="Morgenstern B."/>
            <person name="Solovyev V."/>
            <person name="Kosarev P."/>
            <person name="Brown G."/>
            <person name="Chen H.C."/>
            <person name="Ermolaeva O."/>
            <person name="Hlavina W."/>
            <person name="Kapustin Y."/>
            <person name="Kiryutin B."/>
            <person name="Kitts P."/>
            <person name="Maglott D."/>
            <person name="Pruitt K."/>
            <person name="Sapojnikov V."/>
            <person name="Souvorov A."/>
            <person name="Mackey A.J."/>
            <person name="Waterhouse R.M."/>
            <person name="Wyder S."/>
            <person name="Zdobnov E.M."/>
            <person name="Zdobnov E.M."/>
            <person name="Wyder S."/>
            <person name="Kriventseva E.V."/>
            <person name="Kadowaki T."/>
            <person name="Bork P."/>
            <person name="Aranda M."/>
            <person name="Bao R."/>
            <person name="Beermann A."/>
            <person name="Berns N."/>
            <person name="Bolognesi R."/>
            <person name="Bonneton F."/>
            <person name="Bopp D."/>
            <person name="Brown S.J."/>
            <person name="Bucher G."/>
            <person name="Butts T."/>
            <person name="Chaumot A."/>
            <person name="Denell R.E."/>
            <person name="Ferrier D.E."/>
            <person name="Friedrich M."/>
            <person name="Gordon C.M."/>
            <person name="Jindra M."/>
            <person name="Klingler M."/>
            <person name="Lan Q."/>
            <person name="Lattorff H.M."/>
            <person name="Laudet V."/>
            <person name="von Levetsow C."/>
            <person name="Liu Z."/>
            <person name="Lutz R."/>
            <person name="Lynch J.A."/>
            <person name="da Fonseca R.N."/>
            <person name="Posnien N."/>
            <person name="Reuter R."/>
            <person name="Roth S."/>
            <person name="Savard J."/>
            <person name="Schinko J.B."/>
            <person name="Schmitt C."/>
            <person name="Schoppmeier M."/>
            <person name="Schroder R."/>
            <person name="Shippy T.D."/>
            <person name="Simonnet F."/>
            <person name="Marques-Souza H."/>
            <person name="Tautz D."/>
            <person name="Tomoyasu Y."/>
            <person name="Trauner J."/>
            <person name="Van der Zee M."/>
            <person name="Vervoort M."/>
            <person name="Wittkopp N."/>
            <person name="Wimmer E.A."/>
            <person name="Yang X."/>
            <person name="Jones A.K."/>
            <person name="Sattelle D.B."/>
            <person name="Ebert P.R."/>
            <person name="Nelson D."/>
            <person name="Scott J.G."/>
            <person name="Beeman R.W."/>
            <person name="Muthukrishnan S."/>
            <person name="Kramer K.J."/>
            <person name="Arakane Y."/>
            <person name="Beeman R.W."/>
            <person name="Zhu Q."/>
            <person name="Hogenkamp D."/>
            <person name="Dixit R."/>
            <person name="Oppert B."/>
            <person name="Jiang H."/>
            <person name="Zou Z."/>
            <person name="Marshall J."/>
            <person name="Elpidina E."/>
            <person name="Vinokurov K."/>
            <person name="Oppert C."/>
            <person name="Zou Z."/>
            <person name="Evans J."/>
            <person name="Lu Z."/>
            <person name="Zhao P."/>
            <person name="Sumathipala N."/>
            <person name="Altincicek B."/>
            <person name="Vilcinskas A."/>
            <person name="Williams M."/>
            <person name="Hultmark D."/>
            <person name="Hetru C."/>
            <person name="Jiang H."/>
            <person name="Grimmelikhuijzen C.J."/>
            <person name="Hauser F."/>
            <person name="Cazzamali G."/>
            <person name="Williamson M."/>
            <person name="Park Y."/>
            <person name="Li B."/>
            <person name="Tanaka Y."/>
            <person name="Predel R."/>
            <person name="Neupert S."/>
            <person name="Schachtner J."/>
            <person name="Verleyen P."/>
            <person name="Raible F."/>
            <person name="Bork P."/>
            <person name="Friedrich M."/>
            <person name="Walden K.K."/>
            <person name="Robertson H.M."/>
            <person name="Angeli S."/>
            <person name="Foret S."/>
            <person name="Bucher G."/>
            <person name="Schuetz S."/>
            <person name="Maleszka R."/>
            <person name="Wimmer E.A."/>
            <person name="Beeman R.W."/>
            <person name="Lorenzen M."/>
            <person name="Tomoyasu Y."/>
            <person name="Miller S.C."/>
            <person name="Grossmann D."/>
            <person name="Bucher G."/>
        </authorList>
    </citation>
    <scope>NUCLEOTIDE SEQUENCE [LARGE SCALE GENOMIC DNA]</scope>
    <source>
        <strain evidence="2 3">Georgia GA2</strain>
    </source>
</reference>
<dbReference type="AlphaFoldDB" id="A0A139W9U2"/>
<keyword evidence="3" id="KW-1185">Reference proteome</keyword>
<accession>A0A139W9U2</accession>
<sequence>MEQNMLLTTDQRSPEEPTVCTIEIPVPLLAGNFNNETDSDGSDTSNGIHTANEFLSESDEEGPIRHRLPREKNTPVTSLCKSKGLLKKGEGFAERRKMGMIGISATTFDRTRRESNFSITNYEENENNYLDDLESEKKTMIFVENRKRVDDKLKLDILERYPGTEVSIFSRSTYEANYRRAQEMN</sequence>
<feature type="region of interest" description="Disordered" evidence="1">
    <location>
        <begin position="54"/>
        <end position="75"/>
    </location>
</feature>
<dbReference type="EMBL" id="KQ971910">
    <property type="protein sequence ID" value="KYB24685.1"/>
    <property type="molecule type" value="Genomic_DNA"/>
</dbReference>
<proteinExistence type="predicted"/>
<evidence type="ECO:0000313" key="3">
    <source>
        <dbReference type="Proteomes" id="UP000007266"/>
    </source>
</evidence>
<reference evidence="2 3" key="2">
    <citation type="journal article" date="2010" name="Nucleic Acids Res.">
        <title>BeetleBase in 2010: revisions to provide comprehensive genomic information for Tribolium castaneum.</title>
        <authorList>
            <person name="Kim H.S."/>
            <person name="Murphy T."/>
            <person name="Xia J."/>
            <person name="Caragea D."/>
            <person name="Park Y."/>
            <person name="Beeman R.W."/>
            <person name="Lorenzen M.D."/>
            <person name="Butcher S."/>
            <person name="Manak J.R."/>
            <person name="Brown S.J."/>
        </authorList>
    </citation>
    <scope>NUCLEOTIDE SEQUENCE [LARGE SCALE GENOMIC DNA]</scope>
    <source>
        <strain evidence="2 3">Georgia GA2</strain>
    </source>
</reference>
<dbReference type="InParanoid" id="A0A139W9U2"/>
<organism evidence="2 3">
    <name type="scientific">Tribolium castaneum</name>
    <name type="common">Red flour beetle</name>
    <dbReference type="NCBI Taxonomy" id="7070"/>
    <lineage>
        <taxon>Eukaryota</taxon>
        <taxon>Metazoa</taxon>
        <taxon>Ecdysozoa</taxon>
        <taxon>Arthropoda</taxon>
        <taxon>Hexapoda</taxon>
        <taxon>Insecta</taxon>
        <taxon>Pterygota</taxon>
        <taxon>Neoptera</taxon>
        <taxon>Endopterygota</taxon>
        <taxon>Coleoptera</taxon>
        <taxon>Polyphaga</taxon>
        <taxon>Cucujiformia</taxon>
        <taxon>Tenebrionidae</taxon>
        <taxon>Tenebrionidae incertae sedis</taxon>
        <taxon>Tribolium</taxon>
    </lineage>
</organism>
<dbReference type="Proteomes" id="UP000007266">
    <property type="component" value="Unassembled WGS sequence"/>
</dbReference>
<evidence type="ECO:0000256" key="1">
    <source>
        <dbReference type="SAM" id="MobiDB-lite"/>
    </source>
</evidence>
<evidence type="ECO:0000313" key="2">
    <source>
        <dbReference type="EMBL" id="KYB24685.1"/>
    </source>
</evidence>
<gene>
    <name evidence="2" type="primary">AUGUSTUS-3.0.2_31781</name>
    <name evidence="2" type="ORF">TcasGA2_TC031781</name>
</gene>
<protein>
    <submittedName>
        <fullName evidence="2">Uncharacterized protein</fullName>
    </submittedName>
</protein>
<name>A0A139W9U2_TRICA</name>